<dbReference type="SMART" id="SM01057">
    <property type="entry name" value="Carb_anhydrase"/>
    <property type="match status" value="2"/>
</dbReference>
<dbReference type="OrthoDB" id="506498at2759"/>
<name>A0A8J2WP21_9CRUS</name>
<dbReference type="EMBL" id="CAKKLH010000319">
    <property type="protein sequence ID" value="CAH0111984.1"/>
    <property type="molecule type" value="Genomic_DNA"/>
</dbReference>
<dbReference type="InterPro" id="IPR029063">
    <property type="entry name" value="SAM-dependent_MTases_sf"/>
</dbReference>
<evidence type="ECO:0000259" key="7">
    <source>
        <dbReference type="PROSITE" id="PS51144"/>
    </source>
</evidence>
<dbReference type="PROSITE" id="PS51144">
    <property type="entry name" value="ALPHA_CA_2"/>
    <property type="match status" value="2"/>
</dbReference>
<evidence type="ECO:0008006" key="10">
    <source>
        <dbReference type="Google" id="ProtNLM"/>
    </source>
</evidence>
<accession>A0A8J2WP21</accession>
<feature type="domain" description="C-type lectin" evidence="6">
    <location>
        <begin position="859"/>
        <end position="961"/>
    </location>
</feature>
<dbReference type="InterPro" id="IPR036398">
    <property type="entry name" value="CA_dom_sf"/>
</dbReference>
<keyword evidence="4" id="KW-0472">Membrane</keyword>
<evidence type="ECO:0000256" key="2">
    <source>
        <dbReference type="ARBA" id="ARBA00022603"/>
    </source>
</evidence>
<feature type="domain" description="Alpha-carbonic anhydrase" evidence="7">
    <location>
        <begin position="31"/>
        <end position="303"/>
    </location>
</feature>
<keyword evidence="4" id="KW-0812">Transmembrane</keyword>
<dbReference type="Pfam" id="PF00194">
    <property type="entry name" value="Carb_anhydrase"/>
    <property type="match status" value="3"/>
</dbReference>
<feature type="signal peptide" evidence="5">
    <location>
        <begin position="1"/>
        <end position="20"/>
    </location>
</feature>
<dbReference type="PROSITE" id="PS00162">
    <property type="entry name" value="ALPHA_CA_1"/>
    <property type="match status" value="1"/>
</dbReference>
<dbReference type="Pfam" id="PF00059">
    <property type="entry name" value="Lectin_C"/>
    <property type="match status" value="1"/>
</dbReference>
<proteinExistence type="inferred from homology"/>
<comment type="similarity">
    <text evidence="1">Belongs to the methyltransferase superfamily.</text>
</comment>
<sequence length="964" mass="109395">MSSFTLLQIVLVFSFGFANAAVIRVQIEPKNNWNYDDPNQWPIDFPMCGSEQQSPINLDPLTAVEFPYPTLSFVNYEKPFVQFLVNNGHTIVLQIKDHLPDGKLPYLSDGGLPGVYNFHQLHFHWGGDTSRGSEHRISDRTFPAELHIVHYNQKYGDFETASEFADGLAVLAIMIEFLLTIFCIAVINAQTPKPGKYVNTIVITKTQSTIIFYNLRNDLDLSVTSAPVHWNYEHPNEWKEHFSSCGGEHQSPINLDLSKAMVVDYQRFSFNNYNQVFPEMVTNNGHTAIVQLSVMSALIESSFTKMQIHPRFAFTLVLLLLLFFTRRSTGADANGTIFNGNTSVIMNNTWNYDESVKWPIRIAPSCGGEHQSPINIEPTQAVVTDYPRLSFVHYDKVFPETITNNGHTVTLQIDKNDRDESELPYIEDGGLSDRYIFYQLHFHWGSTNRRGSEHRIANKGRPGNQKLKYGQVHRLVRNERSSDCPQHQSMSIHTRSNLQGNEHATLYAKSRPNAPPRLAQKIISFLKEKYQGELELCLDVGCGNGQCSGLFSDTFRKVLATDISPAQIEVAKTLNYPANVEFQVGPAETSPAENASAQIVVACVAAHWFDLPAFLKETDRVLCHNGVVALTSYFLPIFVHPTKSNQLNEALRHFYFESLGPYWGSGIRHIENEYADFTIPYAETVRDEVWTDDEPYNLAKVIADLESWSGYQNLCRDKGETVGRQVLDQQFISKCLTILETTEEPEKVEFKLKRKYFLLMGRKFLVWIWPLNKGKMIALLCVVLVTLFTPSLGDAVQLQGSQECGAGLIFVDEEIVIDGPFHDKCILEFQTQEDRILAFSVVDGDMKEIQSSFLRNQADQTMFCIDYNMKLISFENRTEEESVKAAWGTQTAFWTSLTDTRREGTWLWESSMTIPVYTNWYPARPNAVATNSDDCMTYGGPTYLNFWGDIICSTLAHAVCEAQP</sequence>
<organism evidence="8 9">
    <name type="scientific">Daphnia galeata</name>
    <dbReference type="NCBI Taxonomy" id="27404"/>
    <lineage>
        <taxon>Eukaryota</taxon>
        <taxon>Metazoa</taxon>
        <taxon>Ecdysozoa</taxon>
        <taxon>Arthropoda</taxon>
        <taxon>Crustacea</taxon>
        <taxon>Branchiopoda</taxon>
        <taxon>Diplostraca</taxon>
        <taxon>Cladocera</taxon>
        <taxon>Anomopoda</taxon>
        <taxon>Daphniidae</taxon>
        <taxon>Daphnia</taxon>
    </lineage>
</organism>
<dbReference type="PANTHER" id="PTHR44942">
    <property type="entry name" value="METHYLTRANSF_11 DOMAIN-CONTAINING PROTEIN"/>
    <property type="match status" value="1"/>
</dbReference>
<evidence type="ECO:0000256" key="5">
    <source>
        <dbReference type="SAM" id="SignalP"/>
    </source>
</evidence>
<keyword evidence="4" id="KW-1133">Transmembrane helix</keyword>
<dbReference type="InterPro" id="IPR051052">
    <property type="entry name" value="Diverse_substrate_MTase"/>
</dbReference>
<feature type="chain" id="PRO_5036482779" description="Carbonic anhydrase" evidence="5">
    <location>
        <begin position="21"/>
        <end position="964"/>
    </location>
</feature>
<dbReference type="CDD" id="cd02440">
    <property type="entry name" value="AdoMet_MTases"/>
    <property type="match status" value="1"/>
</dbReference>
<dbReference type="AlphaFoldDB" id="A0A8J2WP21"/>
<dbReference type="SUPFAM" id="SSF56436">
    <property type="entry name" value="C-type lectin-like"/>
    <property type="match status" value="1"/>
</dbReference>
<protein>
    <recommendedName>
        <fullName evidence="10">Carbonic anhydrase</fullName>
    </recommendedName>
</protein>
<dbReference type="SUPFAM" id="SSF53335">
    <property type="entry name" value="S-adenosyl-L-methionine-dependent methyltransferases"/>
    <property type="match status" value="1"/>
</dbReference>
<dbReference type="Gene3D" id="3.40.50.150">
    <property type="entry name" value="Vaccinia Virus protein VP39"/>
    <property type="match status" value="1"/>
</dbReference>
<dbReference type="GO" id="GO:0008757">
    <property type="term" value="F:S-adenosylmethionine-dependent methyltransferase activity"/>
    <property type="evidence" value="ECO:0007669"/>
    <property type="project" value="InterPro"/>
</dbReference>
<dbReference type="InterPro" id="IPR018338">
    <property type="entry name" value="Carbonic_anhydrase_a-class_CS"/>
</dbReference>
<dbReference type="GO" id="GO:0008270">
    <property type="term" value="F:zinc ion binding"/>
    <property type="evidence" value="ECO:0007669"/>
    <property type="project" value="InterPro"/>
</dbReference>
<dbReference type="InterPro" id="IPR001148">
    <property type="entry name" value="CA_dom"/>
</dbReference>
<feature type="transmembrane region" description="Helical" evidence="4">
    <location>
        <begin position="168"/>
        <end position="187"/>
    </location>
</feature>
<evidence type="ECO:0000313" key="8">
    <source>
        <dbReference type="EMBL" id="CAH0111984.1"/>
    </source>
</evidence>
<evidence type="ECO:0000256" key="3">
    <source>
        <dbReference type="ARBA" id="ARBA00022679"/>
    </source>
</evidence>
<dbReference type="InterPro" id="IPR001304">
    <property type="entry name" value="C-type_lectin-like"/>
</dbReference>
<evidence type="ECO:0000256" key="1">
    <source>
        <dbReference type="ARBA" id="ARBA00008361"/>
    </source>
</evidence>
<dbReference type="CDD" id="cd00037">
    <property type="entry name" value="CLECT"/>
    <property type="match status" value="1"/>
</dbReference>
<evidence type="ECO:0000259" key="6">
    <source>
        <dbReference type="PROSITE" id="PS50041"/>
    </source>
</evidence>
<gene>
    <name evidence="8" type="ORF">DGAL_LOCUS15641</name>
</gene>
<dbReference type="PANTHER" id="PTHR44942:SF4">
    <property type="entry name" value="METHYLTRANSFERASE TYPE 11 DOMAIN-CONTAINING PROTEIN"/>
    <property type="match status" value="1"/>
</dbReference>
<comment type="caution">
    <text evidence="8">The sequence shown here is derived from an EMBL/GenBank/DDBJ whole genome shotgun (WGS) entry which is preliminary data.</text>
</comment>
<dbReference type="Proteomes" id="UP000789390">
    <property type="component" value="Unassembled WGS sequence"/>
</dbReference>
<evidence type="ECO:0000256" key="4">
    <source>
        <dbReference type="SAM" id="Phobius"/>
    </source>
</evidence>
<dbReference type="InterPro" id="IPR016187">
    <property type="entry name" value="CTDL_fold"/>
</dbReference>
<reference evidence="8" key="1">
    <citation type="submission" date="2021-11" db="EMBL/GenBank/DDBJ databases">
        <authorList>
            <person name="Schell T."/>
        </authorList>
    </citation>
    <scope>NUCLEOTIDE SEQUENCE</scope>
    <source>
        <strain evidence="8">M5</strain>
    </source>
</reference>
<evidence type="ECO:0000313" key="9">
    <source>
        <dbReference type="Proteomes" id="UP000789390"/>
    </source>
</evidence>
<feature type="domain" description="Alpha-carbonic anhydrase" evidence="7">
    <location>
        <begin position="348"/>
        <end position="604"/>
    </location>
</feature>
<keyword evidence="2" id="KW-0489">Methyltransferase</keyword>
<dbReference type="Gene3D" id="3.10.100.10">
    <property type="entry name" value="Mannose-Binding Protein A, subunit A"/>
    <property type="match status" value="1"/>
</dbReference>
<dbReference type="SUPFAM" id="SSF51069">
    <property type="entry name" value="Carbonic anhydrase"/>
    <property type="match status" value="3"/>
</dbReference>
<keyword evidence="5" id="KW-0732">Signal</keyword>
<keyword evidence="9" id="KW-1185">Reference proteome</keyword>
<keyword evidence="3" id="KW-0808">Transferase</keyword>
<dbReference type="Gene3D" id="3.10.200.10">
    <property type="entry name" value="Alpha carbonic anhydrase"/>
    <property type="match status" value="3"/>
</dbReference>
<dbReference type="GO" id="GO:0032259">
    <property type="term" value="P:methylation"/>
    <property type="evidence" value="ECO:0007669"/>
    <property type="project" value="UniProtKB-KW"/>
</dbReference>
<dbReference type="PROSITE" id="PS50041">
    <property type="entry name" value="C_TYPE_LECTIN_2"/>
    <property type="match status" value="1"/>
</dbReference>
<dbReference type="GO" id="GO:0004089">
    <property type="term" value="F:carbonate dehydratase activity"/>
    <property type="evidence" value="ECO:0007669"/>
    <property type="project" value="InterPro"/>
</dbReference>
<dbReference type="SMART" id="SM00034">
    <property type="entry name" value="CLECT"/>
    <property type="match status" value="1"/>
</dbReference>
<dbReference type="InterPro" id="IPR016186">
    <property type="entry name" value="C-type_lectin-like/link_sf"/>
</dbReference>
<dbReference type="InterPro" id="IPR013216">
    <property type="entry name" value="Methyltransf_11"/>
</dbReference>
<dbReference type="Pfam" id="PF08241">
    <property type="entry name" value="Methyltransf_11"/>
    <property type="match status" value="1"/>
</dbReference>